<evidence type="ECO:0000256" key="8">
    <source>
        <dbReference type="ARBA" id="ARBA00023136"/>
    </source>
</evidence>
<dbReference type="GO" id="GO:0016020">
    <property type="term" value="C:membrane"/>
    <property type="evidence" value="ECO:0007669"/>
    <property type="project" value="UniProtKB-SubCell"/>
</dbReference>
<name>A0A6J6EMJ7_9ZZZZ</name>
<protein>
    <submittedName>
        <fullName evidence="10">Unannotated protein</fullName>
    </submittedName>
</protein>
<dbReference type="InterPro" id="IPR026046">
    <property type="entry name" value="UBIAD1"/>
</dbReference>
<dbReference type="Pfam" id="PF01040">
    <property type="entry name" value="UbiA"/>
    <property type="match status" value="1"/>
</dbReference>
<feature type="transmembrane region" description="Helical" evidence="9">
    <location>
        <begin position="79"/>
        <end position="106"/>
    </location>
</feature>
<dbReference type="CDD" id="cd13962">
    <property type="entry name" value="PT_UbiA_UBIAD1"/>
    <property type="match status" value="1"/>
</dbReference>
<dbReference type="AlphaFoldDB" id="A0A6J6EMJ7"/>
<evidence type="ECO:0000256" key="9">
    <source>
        <dbReference type="SAM" id="Phobius"/>
    </source>
</evidence>
<keyword evidence="5" id="KW-0808">Transferase</keyword>
<comment type="pathway">
    <text evidence="2">Quinol/quinone metabolism; menaquinone biosynthesis.</text>
</comment>
<evidence type="ECO:0000256" key="6">
    <source>
        <dbReference type="ARBA" id="ARBA00022692"/>
    </source>
</evidence>
<feature type="transmembrane region" description="Helical" evidence="9">
    <location>
        <begin position="168"/>
        <end position="188"/>
    </location>
</feature>
<comment type="subcellular location">
    <subcellularLocation>
        <location evidence="1">Membrane</location>
        <topology evidence="1">Multi-pass membrane protein</topology>
    </subcellularLocation>
</comment>
<keyword evidence="8 9" id="KW-0472">Membrane</keyword>
<feature type="transmembrane region" description="Helical" evidence="9">
    <location>
        <begin position="269"/>
        <end position="289"/>
    </location>
</feature>
<evidence type="ECO:0000256" key="4">
    <source>
        <dbReference type="ARBA" id="ARBA00022475"/>
    </source>
</evidence>
<dbReference type="InterPro" id="IPR044878">
    <property type="entry name" value="UbiA_sf"/>
</dbReference>
<keyword evidence="3" id="KW-0474">Menaquinone biosynthesis</keyword>
<dbReference type="PANTHER" id="PTHR13929">
    <property type="entry name" value="1,4-DIHYDROXY-2-NAPHTHOATE OCTAPRENYLTRANSFERASE"/>
    <property type="match status" value="1"/>
</dbReference>
<feature type="transmembrane region" description="Helical" evidence="9">
    <location>
        <begin position="41"/>
        <end position="59"/>
    </location>
</feature>
<sequence>MSEAKNIWLLGARPKTLGAAIAPVLVGTAIAAPVGELSVLNSALALIVGLAMQVGVNYANDYSDGIKGSDAVRVGPVRLVASGLATAAAVKRAAIISFLVAAVAGLLLAYLVNWWLIAIGAASIVAAWFYTGGKSPYGYRGFGELSVFVFFGLVATVGSYYVQTELVSMPALAAGTSLGLLSMALLIVNNLRDLTTDKAANKQTLAVKLGDRRTRLFYLISVIGAIMISMTLALAAPLAALSGLLILVAMQPIRDVVAGATGKDLIQTLQQTNQLLIWLGIILAISFLLA</sequence>
<dbReference type="GO" id="GO:0009234">
    <property type="term" value="P:menaquinone biosynthetic process"/>
    <property type="evidence" value="ECO:0007669"/>
    <property type="project" value="UniProtKB-UniPathway"/>
</dbReference>
<feature type="transmembrane region" description="Helical" evidence="9">
    <location>
        <begin position="142"/>
        <end position="162"/>
    </location>
</feature>
<evidence type="ECO:0000313" key="10">
    <source>
        <dbReference type="EMBL" id="CAB4574178.1"/>
    </source>
</evidence>
<feature type="transmembrane region" description="Helical" evidence="9">
    <location>
        <begin position="216"/>
        <end position="249"/>
    </location>
</feature>
<organism evidence="10">
    <name type="scientific">freshwater metagenome</name>
    <dbReference type="NCBI Taxonomy" id="449393"/>
    <lineage>
        <taxon>unclassified sequences</taxon>
        <taxon>metagenomes</taxon>
        <taxon>ecological metagenomes</taxon>
    </lineage>
</organism>
<evidence type="ECO:0000256" key="1">
    <source>
        <dbReference type="ARBA" id="ARBA00004141"/>
    </source>
</evidence>
<evidence type="ECO:0000256" key="5">
    <source>
        <dbReference type="ARBA" id="ARBA00022679"/>
    </source>
</evidence>
<evidence type="ECO:0000256" key="3">
    <source>
        <dbReference type="ARBA" id="ARBA00022428"/>
    </source>
</evidence>
<keyword evidence="6 9" id="KW-0812">Transmembrane</keyword>
<proteinExistence type="inferred from homology"/>
<evidence type="ECO:0000256" key="7">
    <source>
        <dbReference type="ARBA" id="ARBA00022989"/>
    </source>
</evidence>
<dbReference type="PIRSF" id="PIRSF005355">
    <property type="entry name" value="UBIAD1"/>
    <property type="match status" value="1"/>
</dbReference>
<dbReference type="InterPro" id="IPR004657">
    <property type="entry name" value="MenA"/>
</dbReference>
<dbReference type="PANTHER" id="PTHR13929:SF0">
    <property type="entry name" value="UBIA PRENYLTRANSFERASE DOMAIN-CONTAINING PROTEIN 1"/>
    <property type="match status" value="1"/>
</dbReference>
<dbReference type="GO" id="GO:0046428">
    <property type="term" value="F:1,4-dihydroxy-2-naphthoate polyprenyltransferase activity"/>
    <property type="evidence" value="ECO:0007669"/>
    <property type="project" value="InterPro"/>
</dbReference>
<accession>A0A6J6EMJ7</accession>
<evidence type="ECO:0000256" key="2">
    <source>
        <dbReference type="ARBA" id="ARBA00004863"/>
    </source>
</evidence>
<keyword evidence="7 9" id="KW-1133">Transmembrane helix</keyword>
<dbReference type="Gene3D" id="1.10.357.140">
    <property type="entry name" value="UbiA prenyltransferase"/>
    <property type="match status" value="1"/>
</dbReference>
<keyword evidence="4" id="KW-1003">Cell membrane</keyword>
<dbReference type="GO" id="GO:0042371">
    <property type="term" value="P:vitamin K biosynthetic process"/>
    <property type="evidence" value="ECO:0007669"/>
    <property type="project" value="TreeGrafter"/>
</dbReference>
<dbReference type="EMBL" id="CAEZTT010000039">
    <property type="protein sequence ID" value="CAB4574178.1"/>
    <property type="molecule type" value="Genomic_DNA"/>
</dbReference>
<gene>
    <name evidence="10" type="ORF">UFOPK1726_00469</name>
</gene>
<dbReference type="InterPro" id="IPR000537">
    <property type="entry name" value="UbiA_prenyltransferase"/>
</dbReference>
<dbReference type="NCBIfam" id="TIGR00751">
    <property type="entry name" value="menA"/>
    <property type="match status" value="1"/>
</dbReference>
<dbReference type="NCBIfam" id="NF004751">
    <property type="entry name" value="PRK06080.1-3"/>
    <property type="match status" value="1"/>
</dbReference>
<dbReference type="UniPathway" id="UPA00079"/>
<dbReference type="HAMAP" id="MF_01937">
    <property type="entry name" value="MenA_1"/>
    <property type="match status" value="1"/>
</dbReference>
<reference evidence="10" key="1">
    <citation type="submission" date="2020-05" db="EMBL/GenBank/DDBJ databases">
        <authorList>
            <person name="Chiriac C."/>
            <person name="Salcher M."/>
            <person name="Ghai R."/>
            <person name="Kavagutti S V."/>
        </authorList>
    </citation>
    <scope>NUCLEOTIDE SEQUENCE</scope>
</reference>
<feature type="transmembrane region" description="Helical" evidence="9">
    <location>
        <begin position="112"/>
        <end position="130"/>
    </location>
</feature>